<name>A0A388T9D6_TERA1</name>
<evidence type="ECO:0000256" key="1">
    <source>
        <dbReference type="SAM" id="MobiDB-lite"/>
    </source>
</evidence>
<sequence>MSERKKRKSSVPAYGGSGGTAPISAAGGMSPAERVAYIQEIQQASPVKQIAKDLKEFDLKGFGLIAGIFSQGSAALKGVIDAYTQIRQSRGGTAINQHVEGLTENVRGLERLRHEFAPQSNIDLPDFQNLEEQKKGVYVDSSWTPKRKGKVE</sequence>
<keyword evidence="3" id="KW-1185">Reference proteome</keyword>
<organism evidence="2 3">
    <name type="scientific">Termititenax aidoneus</name>
    <dbReference type="NCBI Taxonomy" id="2218524"/>
    <lineage>
        <taxon>Bacteria</taxon>
        <taxon>Bacillati</taxon>
        <taxon>Candidatus Margulisiibacteriota</taxon>
        <taxon>Candidatus Termititenacia</taxon>
        <taxon>Candidatus Termititenacales</taxon>
        <taxon>Candidatus Termititenacaceae</taxon>
        <taxon>Candidatus Termititenax</taxon>
    </lineage>
</organism>
<evidence type="ECO:0000313" key="3">
    <source>
        <dbReference type="Proteomes" id="UP000269352"/>
    </source>
</evidence>
<gene>
    <name evidence="2" type="ORF">NO1_0436</name>
</gene>
<feature type="region of interest" description="Disordered" evidence="1">
    <location>
        <begin position="1"/>
        <end position="26"/>
    </location>
</feature>
<comment type="caution">
    <text evidence="2">The sequence shown here is derived from an EMBL/GenBank/DDBJ whole genome shotgun (WGS) entry which is preliminary data.</text>
</comment>
<evidence type="ECO:0000313" key="2">
    <source>
        <dbReference type="EMBL" id="GBR72980.1"/>
    </source>
</evidence>
<accession>A0A388T9D6</accession>
<dbReference type="AlphaFoldDB" id="A0A388T9D6"/>
<dbReference type="Proteomes" id="UP000269352">
    <property type="component" value="Unassembled WGS sequence"/>
</dbReference>
<proteinExistence type="predicted"/>
<dbReference type="EMBL" id="BGZN01000004">
    <property type="protein sequence ID" value="GBR72980.1"/>
    <property type="molecule type" value="Genomic_DNA"/>
</dbReference>
<protein>
    <submittedName>
        <fullName evidence="2">Uncharacterized protein</fullName>
    </submittedName>
</protein>
<reference evidence="2 3" key="1">
    <citation type="journal article" date="2019" name="ISME J.">
        <title>Genome analyses of uncultured TG2/ZB3 bacteria in 'Margulisbacteria' specifically attached to ectosymbiotic spirochetes of protists in the termite gut.</title>
        <authorList>
            <person name="Utami Y.D."/>
            <person name="Kuwahara H."/>
            <person name="Igai K."/>
            <person name="Murakami T."/>
            <person name="Sugaya K."/>
            <person name="Morikawa T."/>
            <person name="Nagura Y."/>
            <person name="Yuki M."/>
            <person name="Deevong P."/>
            <person name="Inoue T."/>
            <person name="Kihara K."/>
            <person name="Lo N."/>
            <person name="Yamada A."/>
            <person name="Ohkuma M."/>
            <person name="Hongoh Y."/>
        </authorList>
    </citation>
    <scope>NUCLEOTIDE SEQUENCE [LARGE SCALE GENOMIC DNA]</scope>
    <source>
        <strain evidence="2">NkOx7-01</strain>
    </source>
</reference>